<evidence type="ECO:0000313" key="2">
    <source>
        <dbReference type="Proteomes" id="UP000232722"/>
    </source>
</evidence>
<sequence length="140" mass="16528">MTYAVCLSCNTLYNIADIVKSCGIELTVQVPHGNGNKRCPKLLFPLLNLKIQINSLYQRPEFKQQLRKWTNRDVNNGILADIYDATSNENRNKSNFGSFDYIIDWFVERDLDEHRWNAELWRLCKPEEERKRHVSSTHVR</sequence>
<dbReference type="AlphaFoldDB" id="A0A2N0NW84"/>
<name>A0A2N0NW84_9GLOM</name>
<evidence type="ECO:0000313" key="1">
    <source>
        <dbReference type="EMBL" id="PKB98805.1"/>
    </source>
</evidence>
<protein>
    <submittedName>
        <fullName evidence="1">Uncharacterized protein</fullName>
    </submittedName>
</protein>
<reference evidence="1 2" key="2">
    <citation type="submission" date="2017-09" db="EMBL/GenBank/DDBJ databases">
        <title>Extensive intraspecific genome diversity in a model arbuscular mycorrhizal fungus.</title>
        <authorList>
            <person name="Chen E.C."/>
            <person name="Morin E."/>
            <person name="Beaudet D."/>
            <person name="Noel J."/>
            <person name="Ndikumana S."/>
            <person name="Charron P."/>
            <person name="St-Onge C."/>
            <person name="Giorgi J."/>
            <person name="Grigoriev I.V."/>
            <person name="Roux C."/>
            <person name="Martin F.M."/>
            <person name="Corradi N."/>
        </authorList>
    </citation>
    <scope>NUCLEOTIDE SEQUENCE [LARGE SCALE GENOMIC DNA]</scope>
    <source>
        <strain evidence="1 2">A5</strain>
    </source>
</reference>
<dbReference type="Proteomes" id="UP000232722">
    <property type="component" value="Unassembled WGS sequence"/>
</dbReference>
<proteinExistence type="predicted"/>
<comment type="caution">
    <text evidence="1">The sequence shown here is derived from an EMBL/GenBank/DDBJ whole genome shotgun (WGS) entry which is preliminary data.</text>
</comment>
<organism evidence="1 2">
    <name type="scientific">Rhizophagus irregularis</name>
    <dbReference type="NCBI Taxonomy" id="588596"/>
    <lineage>
        <taxon>Eukaryota</taxon>
        <taxon>Fungi</taxon>
        <taxon>Fungi incertae sedis</taxon>
        <taxon>Mucoromycota</taxon>
        <taxon>Glomeromycotina</taxon>
        <taxon>Glomeromycetes</taxon>
        <taxon>Glomerales</taxon>
        <taxon>Glomeraceae</taxon>
        <taxon>Rhizophagus</taxon>
    </lineage>
</organism>
<accession>A0A2N0NW84</accession>
<dbReference type="EMBL" id="LLXJ01002462">
    <property type="protein sequence ID" value="PKB98805.1"/>
    <property type="molecule type" value="Genomic_DNA"/>
</dbReference>
<gene>
    <name evidence="1" type="ORF">RhiirA5_430786</name>
</gene>
<reference evidence="1 2" key="1">
    <citation type="submission" date="2016-04" db="EMBL/GenBank/DDBJ databases">
        <title>Genome analyses suggest a sexual origin of heterokaryosis in a supposedly ancient asexual fungus.</title>
        <authorList>
            <person name="Ropars J."/>
            <person name="Sedzielewska K."/>
            <person name="Noel J."/>
            <person name="Charron P."/>
            <person name="Farinelli L."/>
            <person name="Marton T."/>
            <person name="Kruger M."/>
            <person name="Pelin A."/>
            <person name="Brachmann A."/>
            <person name="Corradi N."/>
        </authorList>
    </citation>
    <scope>NUCLEOTIDE SEQUENCE [LARGE SCALE GENOMIC DNA]</scope>
    <source>
        <strain evidence="1 2">A5</strain>
    </source>
</reference>